<name>A0A4Y2TYC6_ARAVE</name>
<reference evidence="1 2" key="1">
    <citation type="journal article" date="2019" name="Sci. Rep.">
        <title>Orb-weaving spider Araneus ventricosus genome elucidates the spidroin gene catalogue.</title>
        <authorList>
            <person name="Kono N."/>
            <person name="Nakamura H."/>
            <person name="Ohtoshi R."/>
            <person name="Moran D.A.P."/>
            <person name="Shinohara A."/>
            <person name="Yoshida Y."/>
            <person name="Fujiwara M."/>
            <person name="Mori M."/>
            <person name="Tomita M."/>
            <person name="Arakawa K."/>
        </authorList>
    </citation>
    <scope>NUCLEOTIDE SEQUENCE [LARGE SCALE GENOMIC DNA]</scope>
</reference>
<keyword evidence="2" id="KW-1185">Reference proteome</keyword>
<gene>
    <name evidence="1" type="ORF">AVEN_7297_1</name>
</gene>
<proteinExistence type="predicted"/>
<organism evidence="1 2">
    <name type="scientific">Araneus ventricosus</name>
    <name type="common">Orbweaver spider</name>
    <name type="synonym">Epeira ventricosa</name>
    <dbReference type="NCBI Taxonomy" id="182803"/>
    <lineage>
        <taxon>Eukaryota</taxon>
        <taxon>Metazoa</taxon>
        <taxon>Ecdysozoa</taxon>
        <taxon>Arthropoda</taxon>
        <taxon>Chelicerata</taxon>
        <taxon>Arachnida</taxon>
        <taxon>Araneae</taxon>
        <taxon>Araneomorphae</taxon>
        <taxon>Entelegynae</taxon>
        <taxon>Araneoidea</taxon>
        <taxon>Araneidae</taxon>
        <taxon>Araneus</taxon>
    </lineage>
</organism>
<accession>A0A4Y2TYC6</accession>
<evidence type="ECO:0000313" key="1">
    <source>
        <dbReference type="EMBL" id="GBO05709.1"/>
    </source>
</evidence>
<sequence>MLKRFHNSIPEDRREEMDREIKAVLGNKKGSSEDDLPLRFKPGEYSCFTLLTSTFEDVNSTSSLEIHFLSSPSKDADFPFLLCFKHLPSFPVVQRSRTTTHVIYHNKG</sequence>
<protein>
    <submittedName>
        <fullName evidence="1">Uncharacterized protein</fullName>
    </submittedName>
</protein>
<dbReference type="Proteomes" id="UP000499080">
    <property type="component" value="Unassembled WGS sequence"/>
</dbReference>
<comment type="caution">
    <text evidence="1">The sequence shown here is derived from an EMBL/GenBank/DDBJ whole genome shotgun (WGS) entry which is preliminary data.</text>
</comment>
<dbReference type="AlphaFoldDB" id="A0A4Y2TYC6"/>
<dbReference type="EMBL" id="BGPR01032242">
    <property type="protein sequence ID" value="GBO05709.1"/>
    <property type="molecule type" value="Genomic_DNA"/>
</dbReference>
<evidence type="ECO:0000313" key="2">
    <source>
        <dbReference type="Proteomes" id="UP000499080"/>
    </source>
</evidence>